<sequence length="249" mass="27701">MEKETHSWKLELIEPYVQPRTLEIIRCCTIANTERQDKVVWPWTTNGAYSVKSGYRRIHSQCSYRIHATVSASHSIPKEVWGGGLQCKYVKINFDGAWKKDSHLAGLGVVARDAIGSFCGGLATPFHRNLPLVIEAAAGLCAFKFALNHNFTDIILETDSKILMEGVRGGGKNGVWAIQPLLDEFKKIYVCFRSVLWSWVPRKLNRAAHKAAAIGIRAEQLESWDVRPPPSLVGVLLSDGLPCPSGRFS</sequence>
<dbReference type="CDD" id="cd06222">
    <property type="entry name" value="RNase_H_like"/>
    <property type="match status" value="1"/>
</dbReference>
<evidence type="ECO:0000313" key="2">
    <source>
        <dbReference type="EMBL" id="VVA31666.1"/>
    </source>
</evidence>
<dbReference type="InterPro" id="IPR002156">
    <property type="entry name" value="RNaseH_domain"/>
</dbReference>
<reference evidence="3" key="1">
    <citation type="journal article" date="2020" name="Plant J.">
        <title>Transposons played a major role in the diversification between the closely related almond and peach genomes: results from the almond genome sequence.</title>
        <authorList>
            <person name="Alioto T."/>
            <person name="Alexiou K.G."/>
            <person name="Bardil A."/>
            <person name="Barteri F."/>
            <person name="Castanera R."/>
            <person name="Cruz F."/>
            <person name="Dhingra A."/>
            <person name="Duval H."/>
            <person name="Fernandez I Marti A."/>
            <person name="Frias L."/>
            <person name="Galan B."/>
            <person name="Garcia J.L."/>
            <person name="Howad W."/>
            <person name="Gomez-Garrido J."/>
            <person name="Gut M."/>
            <person name="Julca I."/>
            <person name="Morata J."/>
            <person name="Puigdomenech P."/>
            <person name="Ribeca P."/>
            <person name="Rubio Cabetas M.J."/>
            <person name="Vlasova A."/>
            <person name="Wirthensohn M."/>
            <person name="Garcia-Mas J."/>
            <person name="Gabaldon T."/>
            <person name="Casacuberta J.M."/>
            <person name="Arus P."/>
        </authorList>
    </citation>
    <scope>NUCLEOTIDE SEQUENCE [LARGE SCALE GENOMIC DNA]</scope>
    <source>
        <strain evidence="3">cv. Texas</strain>
    </source>
</reference>
<dbReference type="Gene3D" id="3.30.420.10">
    <property type="entry name" value="Ribonuclease H-like superfamily/Ribonuclease H"/>
    <property type="match status" value="1"/>
</dbReference>
<name>A0A5E4FW18_PRUDU</name>
<dbReference type="Gramene" id="VVA31666">
    <property type="protein sequence ID" value="VVA31666"/>
    <property type="gene ID" value="Prudul26B016788"/>
</dbReference>
<organism evidence="2 3">
    <name type="scientific">Prunus dulcis</name>
    <name type="common">Almond</name>
    <name type="synonym">Amygdalus dulcis</name>
    <dbReference type="NCBI Taxonomy" id="3755"/>
    <lineage>
        <taxon>Eukaryota</taxon>
        <taxon>Viridiplantae</taxon>
        <taxon>Streptophyta</taxon>
        <taxon>Embryophyta</taxon>
        <taxon>Tracheophyta</taxon>
        <taxon>Spermatophyta</taxon>
        <taxon>Magnoliopsida</taxon>
        <taxon>eudicotyledons</taxon>
        <taxon>Gunneridae</taxon>
        <taxon>Pentapetalae</taxon>
        <taxon>rosids</taxon>
        <taxon>fabids</taxon>
        <taxon>Rosales</taxon>
        <taxon>Rosaceae</taxon>
        <taxon>Amygdaloideae</taxon>
        <taxon>Amygdaleae</taxon>
        <taxon>Prunus</taxon>
    </lineage>
</organism>
<dbReference type="PANTHER" id="PTHR47723:SF23">
    <property type="entry name" value="REVERSE TRANSCRIPTASE-LIKE PROTEIN"/>
    <property type="match status" value="1"/>
</dbReference>
<dbReference type="Proteomes" id="UP000327085">
    <property type="component" value="Chromosome 6"/>
</dbReference>
<feature type="domain" description="RNase H type-1" evidence="1">
    <location>
        <begin position="93"/>
        <end position="213"/>
    </location>
</feature>
<evidence type="ECO:0000259" key="1">
    <source>
        <dbReference type="Pfam" id="PF13456"/>
    </source>
</evidence>
<dbReference type="InterPro" id="IPR012337">
    <property type="entry name" value="RNaseH-like_sf"/>
</dbReference>
<protein>
    <submittedName>
        <fullName evidence="2">PREDICTED: reverse mRNAase</fullName>
    </submittedName>
</protein>
<dbReference type="AlphaFoldDB" id="A0A5E4FW18"/>
<dbReference type="InterPro" id="IPR044730">
    <property type="entry name" value="RNase_H-like_dom_plant"/>
</dbReference>
<dbReference type="GO" id="GO:0004523">
    <property type="term" value="F:RNA-DNA hybrid ribonuclease activity"/>
    <property type="evidence" value="ECO:0007669"/>
    <property type="project" value="InterPro"/>
</dbReference>
<dbReference type="InterPro" id="IPR036397">
    <property type="entry name" value="RNaseH_sf"/>
</dbReference>
<evidence type="ECO:0000313" key="3">
    <source>
        <dbReference type="Proteomes" id="UP000327085"/>
    </source>
</evidence>
<dbReference type="Pfam" id="PF13456">
    <property type="entry name" value="RVT_3"/>
    <property type="match status" value="1"/>
</dbReference>
<dbReference type="SUPFAM" id="SSF53098">
    <property type="entry name" value="Ribonuclease H-like"/>
    <property type="match status" value="1"/>
</dbReference>
<dbReference type="PANTHER" id="PTHR47723">
    <property type="entry name" value="OS05G0353850 PROTEIN"/>
    <property type="match status" value="1"/>
</dbReference>
<dbReference type="EMBL" id="CABIKO010000223">
    <property type="protein sequence ID" value="VVA31666.1"/>
    <property type="molecule type" value="Genomic_DNA"/>
</dbReference>
<accession>A0A5E4FW18</accession>
<dbReference type="GO" id="GO:0003676">
    <property type="term" value="F:nucleic acid binding"/>
    <property type="evidence" value="ECO:0007669"/>
    <property type="project" value="InterPro"/>
</dbReference>
<proteinExistence type="predicted"/>
<gene>
    <name evidence="2" type="ORF">ALMOND_2B016788</name>
</gene>
<dbReference type="InterPro" id="IPR053151">
    <property type="entry name" value="RNase_H-like"/>
</dbReference>
<dbReference type="InParanoid" id="A0A5E4FW18"/>